<accession>A0A1E3NU47</accession>
<evidence type="ECO:0000256" key="4">
    <source>
        <dbReference type="ARBA" id="ARBA00021397"/>
    </source>
</evidence>
<dbReference type="GO" id="GO:0045033">
    <property type="term" value="P:peroxisome inheritance"/>
    <property type="evidence" value="ECO:0007669"/>
    <property type="project" value="InterPro"/>
</dbReference>
<feature type="region of interest" description="Disordered" evidence="6">
    <location>
        <begin position="70"/>
        <end position="113"/>
    </location>
</feature>
<dbReference type="Proteomes" id="UP000094455">
    <property type="component" value="Unassembled WGS sequence"/>
</dbReference>
<keyword evidence="8" id="KW-1185">Reference proteome</keyword>
<feature type="compositionally biased region" description="Basic and acidic residues" evidence="6">
    <location>
        <begin position="20"/>
        <end position="34"/>
    </location>
</feature>
<dbReference type="InterPro" id="IPR024758">
    <property type="entry name" value="Inp1"/>
</dbReference>
<dbReference type="Pfam" id="PF12634">
    <property type="entry name" value="Inp1"/>
    <property type="match status" value="1"/>
</dbReference>
<dbReference type="AlphaFoldDB" id="A0A1E3NU47"/>
<evidence type="ECO:0000256" key="1">
    <source>
        <dbReference type="ARBA" id="ARBA00003594"/>
    </source>
</evidence>
<feature type="compositionally biased region" description="Low complexity" evidence="6">
    <location>
        <begin position="89"/>
        <end position="109"/>
    </location>
</feature>
<comment type="subcellular location">
    <subcellularLocation>
        <location evidence="2">Peroxisome membrane</location>
        <topology evidence="2">Peripheral membrane protein</topology>
    </subcellularLocation>
</comment>
<dbReference type="GeneID" id="30177123"/>
<evidence type="ECO:0000313" key="7">
    <source>
        <dbReference type="EMBL" id="ODQ49083.1"/>
    </source>
</evidence>
<feature type="region of interest" description="Disordered" evidence="6">
    <location>
        <begin position="1"/>
        <end position="51"/>
    </location>
</feature>
<dbReference type="EMBL" id="KV454001">
    <property type="protein sequence ID" value="ODQ49083.1"/>
    <property type="molecule type" value="Genomic_DNA"/>
</dbReference>
<dbReference type="STRING" id="763406.A0A1E3NU47"/>
<dbReference type="GO" id="GO:0005780">
    <property type="term" value="C:extrinsic component of intraperoxisomal membrane"/>
    <property type="evidence" value="ECO:0007669"/>
    <property type="project" value="InterPro"/>
</dbReference>
<evidence type="ECO:0000313" key="8">
    <source>
        <dbReference type="Proteomes" id="UP000094455"/>
    </source>
</evidence>
<organism evidence="7 8">
    <name type="scientific">Pichia membranifaciens NRRL Y-2026</name>
    <dbReference type="NCBI Taxonomy" id="763406"/>
    <lineage>
        <taxon>Eukaryota</taxon>
        <taxon>Fungi</taxon>
        <taxon>Dikarya</taxon>
        <taxon>Ascomycota</taxon>
        <taxon>Saccharomycotina</taxon>
        <taxon>Pichiomycetes</taxon>
        <taxon>Pichiales</taxon>
        <taxon>Pichiaceae</taxon>
        <taxon>Pichia</taxon>
    </lineage>
</organism>
<name>A0A1E3NU47_9ASCO</name>
<evidence type="ECO:0000256" key="5">
    <source>
        <dbReference type="ARBA" id="ARBA00023136"/>
    </source>
</evidence>
<evidence type="ECO:0000256" key="2">
    <source>
        <dbReference type="ARBA" id="ARBA00004421"/>
    </source>
</evidence>
<comment type="similarity">
    <text evidence="3">Belongs to the INP1 family.</text>
</comment>
<evidence type="ECO:0000256" key="6">
    <source>
        <dbReference type="SAM" id="MobiDB-lite"/>
    </source>
</evidence>
<gene>
    <name evidence="7" type="ORF">PICMEDRAFT_14566</name>
</gene>
<keyword evidence="5" id="KW-0472">Membrane</keyword>
<sequence>MVQERIKHTTLRRGAFPRMKAADDDKDNDKDKAKNKNKHTNSGNGNDASVYKAEGAEVLKLRNPFRKLMRSKRHGTSHHASMPGHLQPSVSTASTGSGSSTHSSRPSQGMKKDNRKTIFRLHESEMSVYKSAKDPGDAPAIATGSSIHHIIKNSKPSLIAQGKFQIYQMNSALNYLSCGSLTHPILPSCTIIKINTNTYIIPIKNPVRYWRLTLNTDDESILHKFESTVQPISKFKVDLLVDFTLSSPFCTIIDTSTAHTSSSSVTLKSFLHVDSEDDSPKTENAIDALTLHHPIPVRPNSASTTSLKSSILRKYNTINSNSSLNTSQVSFAEDMASTRKVSDIHAVSESTEIQKCQNIKSSDDLNGNTSPNLLVDLDFDSDLDLDLDLELDLDLDQDLDLSLKMDSLDMDSHLGVMSTNMKGFSKGKRSISASDLDDLDEVDLDSEELLCMWNNIGDGITKRYSLSFKAYDLKKPISIDVFDKYRRNIKSVLKSEGAGIPDNFLNH</sequence>
<reference evidence="7 8" key="1">
    <citation type="journal article" date="2016" name="Proc. Natl. Acad. Sci. U.S.A.">
        <title>Comparative genomics of biotechnologically important yeasts.</title>
        <authorList>
            <person name="Riley R."/>
            <person name="Haridas S."/>
            <person name="Wolfe K.H."/>
            <person name="Lopes M.R."/>
            <person name="Hittinger C.T."/>
            <person name="Goeker M."/>
            <person name="Salamov A.A."/>
            <person name="Wisecaver J.H."/>
            <person name="Long T.M."/>
            <person name="Calvey C.H."/>
            <person name="Aerts A.L."/>
            <person name="Barry K.W."/>
            <person name="Choi C."/>
            <person name="Clum A."/>
            <person name="Coughlan A.Y."/>
            <person name="Deshpande S."/>
            <person name="Douglass A.P."/>
            <person name="Hanson S.J."/>
            <person name="Klenk H.-P."/>
            <person name="LaButti K.M."/>
            <person name="Lapidus A."/>
            <person name="Lindquist E.A."/>
            <person name="Lipzen A.M."/>
            <person name="Meier-Kolthoff J.P."/>
            <person name="Ohm R.A."/>
            <person name="Otillar R.P."/>
            <person name="Pangilinan J.L."/>
            <person name="Peng Y."/>
            <person name="Rokas A."/>
            <person name="Rosa C.A."/>
            <person name="Scheuner C."/>
            <person name="Sibirny A.A."/>
            <person name="Slot J.C."/>
            <person name="Stielow J.B."/>
            <person name="Sun H."/>
            <person name="Kurtzman C.P."/>
            <person name="Blackwell M."/>
            <person name="Grigoriev I.V."/>
            <person name="Jeffries T.W."/>
        </authorList>
    </citation>
    <scope>NUCLEOTIDE SEQUENCE [LARGE SCALE GENOMIC DNA]</scope>
    <source>
        <strain evidence="7 8">NRRL Y-2026</strain>
    </source>
</reference>
<evidence type="ECO:0000256" key="3">
    <source>
        <dbReference type="ARBA" id="ARBA00010707"/>
    </source>
</evidence>
<protein>
    <recommendedName>
        <fullName evidence="4">Inheritance of peroxisomes protein 1</fullName>
    </recommendedName>
</protein>
<comment type="function">
    <text evidence="1">Required for peroxisome inheritance.</text>
</comment>
<dbReference type="OrthoDB" id="3980558at2759"/>
<proteinExistence type="inferred from homology"/>
<dbReference type="RefSeq" id="XP_019020196.1">
    <property type="nucleotide sequence ID" value="XM_019160436.1"/>
</dbReference>